<dbReference type="HOGENOM" id="CLU_2604163_0_0_0"/>
<feature type="region of interest" description="Disordered" evidence="1">
    <location>
        <begin position="50"/>
        <end position="79"/>
    </location>
</feature>
<dbReference type="KEGG" id="saci:Sinac_3410"/>
<gene>
    <name evidence="2" type="ordered locus">Sinac_3410</name>
</gene>
<sequence>MAPKTVEQLPETKDLFMGGTSRTGGTNVSGSAFWKWVAPQSQWVMAEDRSEPGFEAGNGPTQQGRFDGQTVRWASVPSR</sequence>
<dbReference type="STRING" id="886293.Sinac_3410"/>
<evidence type="ECO:0000313" key="3">
    <source>
        <dbReference type="Proteomes" id="UP000010798"/>
    </source>
</evidence>
<organism evidence="2 3">
    <name type="scientific">Singulisphaera acidiphila (strain ATCC BAA-1392 / DSM 18658 / VKM B-2454 / MOB10)</name>
    <dbReference type="NCBI Taxonomy" id="886293"/>
    <lineage>
        <taxon>Bacteria</taxon>
        <taxon>Pseudomonadati</taxon>
        <taxon>Planctomycetota</taxon>
        <taxon>Planctomycetia</taxon>
        <taxon>Isosphaerales</taxon>
        <taxon>Isosphaeraceae</taxon>
        <taxon>Singulisphaera</taxon>
    </lineage>
</organism>
<evidence type="ECO:0000256" key="1">
    <source>
        <dbReference type="SAM" id="MobiDB-lite"/>
    </source>
</evidence>
<proteinExistence type="predicted"/>
<reference evidence="2 3" key="1">
    <citation type="submission" date="2012-02" db="EMBL/GenBank/DDBJ databases">
        <title>Complete sequence of chromosome of Singulisphaera acidiphila DSM 18658.</title>
        <authorList>
            <consortium name="US DOE Joint Genome Institute (JGI-PGF)"/>
            <person name="Lucas S."/>
            <person name="Copeland A."/>
            <person name="Lapidus A."/>
            <person name="Glavina del Rio T."/>
            <person name="Dalin E."/>
            <person name="Tice H."/>
            <person name="Bruce D."/>
            <person name="Goodwin L."/>
            <person name="Pitluck S."/>
            <person name="Peters L."/>
            <person name="Ovchinnikova G."/>
            <person name="Chertkov O."/>
            <person name="Kyrpides N."/>
            <person name="Mavromatis K."/>
            <person name="Ivanova N."/>
            <person name="Brettin T."/>
            <person name="Detter J.C."/>
            <person name="Han C."/>
            <person name="Larimer F."/>
            <person name="Land M."/>
            <person name="Hauser L."/>
            <person name="Markowitz V."/>
            <person name="Cheng J.-F."/>
            <person name="Hugenholtz P."/>
            <person name="Woyke T."/>
            <person name="Wu D."/>
            <person name="Tindall B."/>
            <person name="Pomrenke H."/>
            <person name="Brambilla E."/>
            <person name="Klenk H.-P."/>
            <person name="Eisen J.A."/>
        </authorList>
    </citation>
    <scope>NUCLEOTIDE SEQUENCE [LARGE SCALE GENOMIC DNA]</scope>
    <source>
        <strain evidence="3">ATCC BAA-1392 / DSM 18658 / VKM B-2454 / MOB10</strain>
    </source>
</reference>
<evidence type="ECO:0000313" key="2">
    <source>
        <dbReference type="EMBL" id="AGA27671.1"/>
    </source>
</evidence>
<name>L0DG70_SINAD</name>
<accession>L0DG70</accession>
<dbReference type="EMBL" id="CP003364">
    <property type="protein sequence ID" value="AGA27671.1"/>
    <property type="molecule type" value="Genomic_DNA"/>
</dbReference>
<dbReference type="Proteomes" id="UP000010798">
    <property type="component" value="Chromosome"/>
</dbReference>
<protein>
    <submittedName>
        <fullName evidence="2">Uncharacterized protein</fullName>
    </submittedName>
</protein>
<dbReference type="AlphaFoldDB" id="L0DG70"/>
<keyword evidence="3" id="KW-1185">Reference proteome</keyword>